<evidence type="ECO:0000313" key="6">
    <source>
        <dbReference type="Proteomes" id="UP000006285"/>
    </source>
</evidence>
<dbReference type="GO" id="GO:0004040">
    <property type="term" value="F:amidase activity"/>
    <property type="evidence" value="ECO:0007669"/>
    <property type="project" value="InterPro"/>
</dbReference>
<dbReference type="EMBL" id="JF966203">
    <property type="protein sequence ID" value="AEQ34224.1"/>
    <property type="molecule type" value="Genomic_DNA"/>
</dbReference>
<dbReference type="Gene3D" id="1.10.530.10">
    <property type="match status" value="1"/>
</dbReference>
<keyword evidence="2" id="KW-0175">Coiled coil</keyword>
<dbReference type="InterPro" id="IPR051056">
    <property type="entry name" value="Glycosyl_Hydrolase_73"/>
</dbReference>
<reference evidence="5 6" key="1">
    <citation type="submission" date="2013-01" db="EMBL/GenBank/DDBJ databases">
        <title>Large virulent SPO1-related Bacillus Phage Bastille.</title>
        <authorList>
            <person name="Klumpp J."/>
            <person name="Loessner M.J."/>
        </authorList>
    </citation>
    <scope>NUCLEOTIDE SEQUENCE [LARGE SCALE GENOMIC DNA]</scope>
</reference>
<keyword evidence="6" id="KW-1185">Reference proteome</keyword>
<dbReference type="PANTHER" id="PTHR33308">
    <property type="entry name" value="PEPTIDOGLYCAN HYDROLASE FLGJ"/>
    <property type="match status" value="1"/>
</dbReference>
<dbReference type="RefSeq" id="YP_006907320.1">
    <property type="nucleotide sequence ID" value="NC_018856.1"/>
</dbReference>
<feature type="domain" description="Mannosyl-glycoprotein endo-beta-N-acetylglucosamidase-like" evidence="4">
    <location>
        <begin position="1116"/>
        <end position="1255"/>
    </location>
</feature>
<feature type="region of interest" description="Disordered" evidence="3">
    <location>
        <begin position="947"/>
        <end position="981"/>
    </location>
</feature>
<protein>
    <submittedName>
        <fullName evidence="5">Putative endo-beta-N-acetylglucosaminidase</fullName>
    </submittedName>
</protein>
<organism evidence="5 6">
    <name type="scientific">Bacillus phage Bastille</name>
    <dbReference type="NCBI Taxonomy" id="57477"/>
    <lineage>
        <taxon>Viruses</taxon>
        <taxon>Duplodnaviria</taxon>
        <taxon>Heunggongvirae</taxon>
        <taxon>Uroviricota</taxon>
        <taxon>Caudoviricetes</taxon>
        <taxon>Herelleviridae</taxon>
        <taxon>Bastillevirinae</taxon>
        <taxon>Bastillevirus</taxon>
        <taxon>Bastillevirus bastille</taxon>
    </lineage>
</organism>
<feature type="compositionally biased region" description="Basic and acidic residues" evidence="3">
    <location>
        <begin position="635"/>
        <end position="660"/>
    </location>
</feature>
<name>J9PKF7_9CAUD</name>
<proteinExistence type="predicted"/>
<dbReference type="SMART" id="SM00047">
    <property type="entry name" value="LYZ2"/>
    <property type="match status" value="1"/>
</dbReference>
<dbReference type="PANTHER" id="PTHR33308:SF9">
    <property type="entry name" value="PEPTIDOGLYCAN HYDROLASE FLGJ"/>
    <property type="match status" value="1"/>
</dbReference>
<feature type="compositionally biased region" description="Polar residues" evidence="3">
    <location>
        <begin position="661"/>
        <end position="674"/>
    </location>
</feature>
<feature type="region of interest" description="Disordered" evidence="3">
    <location>
        <begin position="635"/>
        <end position="674"/>
    </location>
</feature>
<accession>J9PKF7</accession>
<feature type="coiled-coil region" evidence="2">
    <location>
        <begin position="291"/>
        <end position="318"/>
    </location>
</feature>
<evidence type="ECO:0000259" key="4">
    <source>
        <dbReference type="SMART" id="SM00047"/>
    </source>
</evidence>
<sequence>MANRESFIFDVNADISQAMSGLEKVKRAMDDIDSLRKKGEGKGRTTSNKDMLDAMRIAKQAAQEYRNLQKQLKDLDRQIKTSSNKMLNKDQSAELKKRTGLNMNTKKEYQNFIKNQQREMKRMQDSIRRAQNDMARFGQTYSKNFQTNYQQKGIMHVDTKNLGEAKKVVQGVLDETRKTSGELDDVIKKIKEAKKLDRRAESLSRRASVSNYMSHQQASNFTKDLNTSRVDYRNYKDANVTRLTQISTDITKFAQQISDIERKPNATQDDITKRSKLQENIAALDREWSARSELNKVLEETTANMERYNQSLQGVEKKPERGTWRGMAYERAPAIALAVMGAVTAAVGKLYNQGGSLSREMRGNEVYIGQQTGEAGGSWRSNIRNNAMEAGLKNRLGFTGVEMLGFQESYLTAKGFTNRKDLTSAMEGQATFSRATGIDASETKDFFNTAYRSGGLSGLQTKSFQNAFLGAIKQSGMEGREKDQLKALDGILNGMSQNRSISSQDMMRTVGLQSVLAGSGVGALQGSKGGALMASMDEGIRKGFDDPSLRVLFGQGTKFQGMEGRRALRKQMEQGVSNVDNVNTMIDAAMAQGGGSRDAQIEALTSLAHRMGIDMSDQQSEGLFKLKEQGKLTKGNIDKIMKDSAKEGAKESKKRQENYEKSSAATDSQSESVTAKQAVGINDMGEAVRKANAALGGLPAPLYGAVVAVGAFTASMLAAAVAFRGAGMIRGGLAQTYGNGGGGGGAGGGVGGTGRGAGTAAGAGAAASQGTFAEGVVPSTGGVSNGATRQYQGANNGGIFSGIKNFFDPSARAGGLPNLGTGEALAAGATVAGGAAAAKSFPNLFKGGLKDSIALKGLNKIMLPLAALSAYSTITSAPDEKKGEATGSAVGGIGGGILGGAAAGAAAGSIIPGAGTLVGGAIGLAGGIVGSIFGSSVGGGIGSWFDSDEPKDTAPAEMTSEPTVAPTNTSNITGAPSVSTMPNANGAVDVSTMPNMGGTANQITNMVDKENTNTKKQTEGKKTDNLAYERENLSLYERMLVKAEQILAQARAQNGIMGMGGAGGAGGTNGINGFTGGGSLKFLPDGQKWSNSNLTQHDLGTTDQKLTAEDLDSWINSKAPEGSMMRGMGAVFLKAGQETGLDPRYLIAHAAEESAWGTSKIARDKGNFFGIGAFDDSPYSSAFEFKDGSGSAAERGIMGGAKWIADKYYGKGRTTLDAMHKAGYATNSDWATNIASIMKGAPSGSGSGNVTATINVNVKGDEKVSDKIKSSSDMKKVGTNVGNMLGFFSREMVVV</sequence>
<dbReference type="Pfam" id="PF01832">
    <property type="entry name" value="Glucosaminidase"/>
    <property type="match status" value="1"/>
</dbReference>
<evidence type="ECO:0000256" key="2">
    <source>
        <dbReference type="SAM" id="Coils"/>
    </source>
</evidence>
<evidence type="ECO:0000256" key="3">
    <source>
        <dbReference type="SAM" id="MobiDB-lite"/>
    </source>
</evidence>
<dbReference type="Proteomes" id="UP000006285">
    <property type="component" value="Segment"/>
</dbReference>
<dbReference type="KEGG" id="vg:13828957"/>
<feature type="coiled-coil region" evidence="2">
    <location>
        <begin position="51"/>
        <end position="140"/>
    </location>
</feature>
<dbReference type="InterPro" id="IPR002901">
    <property type="entry name" value="MGlyc_endo_b_GlcNAc-like_dom"/>
</dbReference>
<evidence type="ECO:0000256" key="1">
    <source>
        <dbReference type="ARBA" id="ARBA00022801"/>
    </source>
</evidence>
<evidence type="ECO:0000313" key="5">
    <source>
        <dbReference type="EMBL" id="AEQ34224.1"/>
    </source>
</evidence>
<feature type="compositionally biased region" description="Polar residues" evidence="3">
    <location>
        <begin position="960"/>
        <end position="981"/>
    </location>
</feature>
<dbReference type="GeneID" id="13828957"/>
<keyword evidence="1" id="KW-0378">Hydrolase</keyword>